<dbReference type="OrthoDB" id="9801424at2"/>
<dbReference type="Gene3D" id="3.80.30.20">
    <property type="entry name" value="tm_1862 like domain"/>
    <property type="match status" value="1"/>
</dbReference>
<dbReference type="SFLD" id="SFLDS00029">
    <property type="entry name" value="Radical_SAM"/>
    <property type="match status" value="1"/>
</dbReference>
<proteinExistence type="predicted"/>
<sequence>MKLLLITASAHEIRQIRKTRVINFQQVTMPYLAALTPANWEVEHIDEGQERIDFNIEVDLVGITFHTPSANHVYEIAAEFRKRGIPVAMGGPHVSLLPDEAENHADAVFIGEAEDTWKEFLADFENKQFKKRYEQKNPSSLINLPMARKDLFHRRDHSGGIMFATRGCPNKCEFCALAIMYSSNFRKRPVAEVAREYGSFEGKVIIFWDDNIAADPNYAKDLFKAIAPYKKWWSSQTSIHAGWNDELLELAAKSGCKQLFLGLESVSQISLDHANKSFNRVEDYYKIIKKIHSYGISVQVGIIFGFDEDDKSIFGKTMTFLEAAGVQNATFNVLTPYPGTPLFKRLESEGRILTYDWSKYNGRRDVVFKPKNMTCDELLEGFKRVNSQFYSLKSTGKRLSKSTAGLWWTLPLNLSYYFSYKLYGPK</sequence>
<dbReference type="Pfam" id="PF02310">
    <property type="entry name" value="B12-binding"/>
    <property type="match status" value="1"/>
</dbReference>
<dbReference type="Proteomes" id="UP000050326">
    <property type="component" value="Unassembled WGS sequence"/>
</dbReference>
<evidence type="ECO:0000256" key="7">
    <source>
        <dbReference type="ARBA" id="ARBA00023014"/>
    </source>
</evidence>
<dbReference type="STRING" id="36849.OXPF_25360"/>
<name>A0A0P9AG46_9CLOT</name>
<dbReference type="Pfam" id="PF13282">
    <property type="entry name" value="DUF4070"/>
    <property type="match status" value="1"/>
</dbReference>
<evidence type="ECO:0000256" key="1">
    <source>
        <dbReference type="ARBA" id="ARBA00001966"/>
    </source>
</evidence>
<dbReference type="CDD" id="cd02068">
    <property type="entry name" value="radical_SAM_B12_BD"/>
    <property type="match status" value="1"/>
</dbReference>
<dbReference type="InterPro" id="IPR006158">
    <property type="entry name" value="Cobalamin-bd"/>
</dbReference>
<keyword evidence="11" id="KW-1185">Reference proteome</keyword>
<dbReference type="Pfam" id="PF04055">
    <property type="entry name" value="Radical_SAM"/>
    <property type="match status" value="1"/>
</dbReference>
<dbReference type="Gene3D" id="3.40.50.280">
    <property type="entry name" value="Cobalamin-binding domain"/>
    <property type="match status" value="1"/>
</dbReference>
<dbReference type="CDD" id="cd01335">
    <property type="entry name" value="Radical_SAM"/>
    <property type="match status" value="1"/>
</dbReference>
<dbReference type="InterPro" id="IPR051198">
    <property type="entry name" value="BchE-like"/>
</dbReference>
<evidence type="ECO:0000259" key="9">
    <source>
        <dbReference type="PROSITE" id="PS51918"/>
    </source>
</evidence>
<dbReference type="GO" id="GO:0005829">
    <property type="term" value="C:cytosol"/>
    <property type="evidence" value="ECO:0007669"/>
    <property type="project" value="TreeGrafter"/>
</dbReference>
<dbReference type="InterPro" id="IPR007197">
    <property type="entry name" value="rSAM"/>
</dbReference>
<keyword evidence="4" id="KW-0949">S-adenosyl-L-methionine</keyword>
<dbReference type="SFLD" id="SFLDG01082">
    <property type="entry name" value="B12-binding_domain_containing"/>
    <property type="match status" value="1"/>
</dbReference>
<dbReference type="RefSeq" id="WP_054875544.1">
    <property type="nucleotide sequence ID" value="NZ_LKET01000032.1"/>
</dbReference>
<dbReference type="PROSITE" id="PS51332">
    <property type="entry name" value="B12_BINDING"/>
    <property type="match status" value="1"/>
</dbReference>
<dbReference type="EMBL" id="LKET01000032">
    <property type="protein sequence ID" value="KPU44366.1"/>
    <property type="molecule type" value="Genomic_DNA"/>
</dbReference>
<evidence type="ECO:0000256" key="5">
    <source>
        <dbReference type="ARBA" id="ARBA00022723"/>
    </source>
</evidence>
<evidence type="ECO:0000256" key="3">
    <source>
        <dbReference type="ARBA" id="ARBA00022679"/>
    </source>
</evidence>
<dbReference type="InterPro" id="IPR058240">
    <property type="entry name" value="rSAM_sf"/>
</dbReference>
<dbReference type="AlphaFoldDB" id="A0A0P9AG46"/>
<comment type="caution">
    <text evidence="10">The sequence shown here is derived from an EMBL/GenBank/DDBJ whole genome shotgun (WGS) entry which is preliminary data.</text>
</comment>
<dbReference type="SMART" id="SM00729">
    <property type="entry name" value="Elp3"/>
    <property type="match status" value="1"/>
</dbReference>
<dbReference type="SUPFAM" id="SSF102114">
    <property type="entry name" value="Radical SAM enzymes"/>
    <property type="match status" value="1"/>
</dbReference>
<dbReference type="InterPro" id="IPR034466">
    <property type="entry name" value="Methyltransferase_Class_B"/>
</dbReference>
<reference evidence="10 11" key="1">
    <citation type="submission" date="2015-09" db="EMBL/GenBank/DDBJ databases">
        <title>Genome sequence of Oxobacter pfennigii DSM 3222.</title>
        <authorList>
            <person name="Poehlein A."/>
            <person name="Bengelsdorf F.R."/>
            <person name="Schiel-Bengelsdorf B."/>
            <person name="Duerre P."/>
            <person name="Daniel R."/>
        </authorList>
    </citation>
    <scope>NUCLEOTIDE SEQUENCE [LARGE SCALE GENOMIC DNA]</scope>
    <source>
        <strain evidence="10 11">DSM 3222</strain>
    </source>
</reference>
<dbReference type="EC" id="2.8.1.6" evidence="10"/>
<dbReference type="GO" id="GO:0046872">
    <property type="term" value="F:metal ion binding"/>
    <property type="evidence" value="ECO:0007669"/>
    <property type="project" value="UniProtKB-KW"/>
</dbReference>
<dbReference type="GO" id="GO:0004076">
    <property type="term" value="F:biotin synthase activity"/>
    <property type="evidence" value="ECO:0007669"/>
    <property type="project" value="UniProtKB-EC"/>
</dbReference>
<dbReference type="PROSITE" id="PS51918">
    <property type="entry name" value="RADICAL_SAM"/>
    <property type="match status" value="1"/>
</dbReference>
<feature type="domain" description="B12-binding" evidence="8">
    <location>
        <begin position="1"/>
        <end position="131"/>
    </location>
</feature>
<evidence type="ECO:0000256" key="2">
    <source>
        <dbReference type="ARBA" id="ARBA00022603"/>
    </source>
</evidence>
<dbReference type="InterPro" id="IPR006638">
    <property type="entry name" value="Elp3/MiaA/NifB-like_rSAM"/>
</dbReference>
<evidence type="ECO:0000256" key="6">
    <source>
        <dbReference type="ARBA" id="ARBA00023004"/>
    </source>
</evidence>
<accession>A0A0P9AG46</accession>
<dbReference type="PATRIC" id="fig|36849.3.peg.2678"/>
<evidence type="ECO:0000259" key="8">
    <source>
        <dbReference type="PROSITE" id="PS51332"/>
    </source>
</evidence>
<dbReference type="GO" id="GO:0051539">
    <property type="term" value="F:4 iron, 4 sulfur cluster binding"/>
    <property type="evidence" value="ECO:0007669"/>
    <property type="project" value="UniProtKB-KW"/>
</dbReference>
<dbReference type="SFLD" id="SFLDG01123">
    <property type="entry name" value="methyltransferase_(Class_B)"/>
    <property type="match status" value="1"/>
</dbReference>
<feature type="domain" description="Radical SAM core" evidence="9">
    <location>
        <begin position="153"/>
        <end position="364"/>
    </location>
</feature>
<keyword evidence="6" id="KW-0408">Iron</keyword>
<comment type="cofactor">
    <cofactor evidence="1">
        <name>[4Fe-4S] cluster</name>
        <dbReference type="ChEBI" id="CHEBI:49883"/>
    </cofactor>
</comment>
<evidence type="ECO:0000313" key="10">
    <source>
        <dbReference type="EMBL" id="KPU44366.1"/>
    </source>
</evidence>
<keyword evidence="2" id="KW-0489">Methyltransferase</keyword>
<evidence type="ECO:0000313" key="11">
    <source>
        <dbReference type="Proteomes" id="UP000050326"/>
    </source>
</evidence>
<keyword evidence="3 10" id="KW-0808">Transferase</keyword>
<dbReference type="PANTHER" id="PTHR43409">
    <property type="entry name" value="ANAEROBIC MAGNESIUM-PROTOPORPHYRIN IX MONOMETHYL ESTER CYCLASE-RELATED"/>
    <property type="match status" value="1"/>
</dbReference>
<evidence type="ECO:0000256" key="4">
    <source>
        <dbReference type="ARBA" id="ARBA00022691"/>
    </source>
</evidence>
<keyword evidence="5" id="KW-0479">Metal-binding</keyword>
<keyword evidence="7" id="KW-0411">Iron-sulfur</keyword>
<dbReference type="InterPro" id="IPR023404">
    <property type="entry name" value="rSAM_horseshoe"/>
</dbReference>
<protein>
    <submittedName>
        <fullName evidence="10">Biotin synthase</fullName>
        <ecNumber evidence="10">2.8.1.6</ecNumber>
    </submittedName>
</protein>
<gene>
    <name evidence="10" type="primary">bioB_2</name>
    <name evidence="10" type="ORF">OXPF_25360</name>
</gene>
<dbReference type="PANTHER" id="PTHR43409:SF7">
    <property type="entry name" value="BLL1977 PROTEIN"/>
    <property type="match status" value="1"/>
</dbReference>
<dbReference type="GO" id="GO:0031419">
    <property type="term" value="F:cobalamin binding"/>
    <property type="evidence" value="ECO:0007669"/>
    <property type="project" value="InterPro"/>
</dbReference>
<organism evidence="10 11">
    <name type="scientific">Oxobacter pfennigii</name>
    <dbReference type="NCBI Taxonomy" id="36849"/>
    <lineage>
        <taxon>Bacteria</taxon>
        <taxon>Bacillati</taxon>
        <taxon>Bacillota</taxon>
        <taxon>Clostridia</taxon>
        <taxon>Eubacteriales</taxon>
        <taxon>Clostridiaceae</taxon>
        <taxon>Oxobacter</taxon>
    </lineage>
</organism>
<dbReference type="InterPro" id="IPR025274">
    <property type="entry name" value="DUF4070"/>
</dbReference>